<name>A0A428TUG2_9HYPO</name>
<dbReference type="EMBL" id="NKCK01000051">
    <property type="protein sequence ID" value="RSM05675.1"/>
    <property type="molecule type" value="Genomic_DNA"/>
</dbReference>
<comment type="caution">
    <text evidence="2">The sequence shown here is derived from an EMBL/GenBank/DDBJ whole genome shotgun (WGS) entry which is preliminary data.</text>
</comment>
<feature type="region of interest" description="Disordered" evidence="1">
    <location>
        <begin position="1"/>
        <end position="41"/>
    </location>
</feature>
<accession>A0A428TUG2</accession>
<evidence type="ECO:0000313" key="3">
    <source>
        <dbReference type="Proteomes" id="UP000287144"/>
    </source>
</evidence>
<dbReference type="AlphaFoldDB" id="A0A428TUG2"/>
<evidence type="ECO:0000313" key="2">
    <source>
        <dbReference type="EMBL" id="RSM05675.1"/>
    </source>
</evidence>
<evidence type="ECO:0000256" key="1">
    <source>
        <dbReference type="SAM" id="MobiDB-lite"/>
    </source>
</evidence>
<proteinExistence type="predicted"/>
<dbReference type="Proteomes" id="UP000287144">
    <property type="component" value="Unassembled WGS sequence"/>
</dbReference>
<evidence type="ECO:0008006" key="4">
    <source>
        <dbReference type="Google" id="ProtNLM"/>
    </source>
</evidence>
<dbReference type="STRING" id="1325735.A0A428TUG2"/>
<feature type="region of interest" description="Disordered" evidence="1">
    <location>
        <begin position="79"/>
        <end position="102"/>
    </location>
</feature>
<sequence length="356" mass="40516">MSPSNSGRDTPDPKRERSRIAQREYRKRHASKFSSLKDENRKLRNALKKIDRVASQRARHDRELQAALAEAREIAGIEEDDSSSALTRVPSPSQRTVSPTRPVSTRFRFSAQPAFFSVAGSGNPLNLQALGLPQQVWLDTDRLVRIYEAPMDAAQYLGDNLFTFAGALYWACTKNTVSLWQAKQLAMMGKVARTESSLDRLFNHSKHLRDHDFLVSLALARLEYHQKGYTHLPPTATQAQWDQIVPDLSKQIERDYAERGETMEWWKTPREVEEFVKRHLEPEEVVELQALIEGRGTSAALAKYTPLVEALVQSFVCFGDGPRWNILWVSMMVGGWRTHQDDEARARAQSQAQAVE</sequence>
<keyword evidence="3" id="KW-1185">Reference proteome</keyword>
<organism evidence="2 3">
    <name type="scientific">Fusarium oligoseptatum</name>
    <dbReference type="NCBI Taxonomy" id="2604345"/>
    <lineage>
        <taxon>Eukaryota</taxon>
        <taxon>Fungi</taxon>
        <taxon>Dikarya</taxon>
        <taxon>Ascomycota</taxon>
        <taxon>Pezizomycotina</taxon>
        <taxon>Sordariomycetes</taxon>
        <taxon>Hypocreomycetidae</taxon>
        <taxon>Hypocreales</taxon>
        <taxon>Nectriaceae</taxon>
        <taxon>Fusarium</taxon>
        <taxon>Fusarium solani species complex</taxon>
    </lineage>
</organism>
<gene>
    <name evidence="2" type="ORF">CEP52_006107</name>
</gene>
<feature type="compositionally biased region" description="Basic and acidic residues" evidence="1">
    <location>
        <begin position="9"/>
        <end position="24"/>
    </location>
</feature>
<protein>
    <recommendedName>
        <fullName evidence="4">BZIP domain-containing protein</fullName>
    </recommendedName>
</protein>
<feature type="compositionally biased region" description="Polar residues" evidence="1">
    <location>
        <begin position="83"/>
        <end position="102"/>
    </location>
</feature>
<reference evidence="2 3" key="1">
    <citation type="submission" date="2017-06" db="EMBL/GenBank/DDBJ databases">
        <title>Comparative genomic analysis of Ambrosia Fusariam Clade fungi.</title>
        <authorList>
            <person name="Stajich J.E."/>
            <person name="Carrillo J."/>
            <person name="Kijimoto T."/>
            <person name="Eskalen A."/>
            <person name="O'Donnell K."/>
            <person name="Kasson M."/>
        </authorList>
    </citation>
    <scope>NUCLEOTIDE SEQUENCE [LARGE SCALE GENOMIC DNA]</scope>
    <source>
        <strain evidence="2 3">NRRL62579</strain>
    </source>
</reference>